<evidence type="ECO:0000313" key="3">
    <source>
        <dbReference type="Proteomes" id="UP000002033"/>
    </source>
</evidence>
<dbReference type="InterPro" id="IPR022742">
    <property type="entry name" value="Hydrolase_4"/>
</dbReference>
<proteinExistence type="predicted"/>
<dbReference type="HOGENOM" id="CLU_090301_0_0_5"/>
<organism evidence="2 3">
    <name type="scientific">Hyphomicrobium denitrificans (strain ATCC 51888 / DSM 1869 / NCIMB 11706 / TK 0415)</name>
    <dbReference type="NCBI Taxonomy" id="582899"/>
    <lineage>
        <taxon>Bacteria</taxon>
        <taxon>Pseudomonadati</taxon>
        <taxon>Pseudomonadota</taxon>
        <taxon>Alphaproteobacteria</taxon>
        <taxon>Hyphomicrobiales</taxon>
        <taxon>Hyphomicrobiaceae</taxon>
        <taxon>Hyphomicrobium</taxon>
    </lineage>
</organism>
<dbReference type="EMBL" id="CP002083">
    <property type="protein sequence ID" value="ADJ23149.1"/>
    <property type="molecule type" value="Genomic_DNA"/>
</dbReference>
<dbReference type="RefSeq" id="WP_013215364.1">
    <property type="nucleotide sequence ID" value="NC_014313.1"/>
</dbReference>
<dbReference type="Proteomes" id="UP000002033">
    <property type="component" value="Chromosome"/>
</dbReference>
<dbReference type="KEGG" id="hdn:Hden_1337"/>
<reference evidence="3" key="1">
    <citation type="journal article" date="2011" name="J. Bacteriol.">
        <title>Genome sequences of eight morphologically diverse alphaproteobacteria.</title>
        <authorList>
            <consortium name="US DOE Joint Genome Institute"/>
            <person name="Brown P.J."/>
            <person name="Kysela D.T."/>
            <person name="Buechlein A."/>
            <person name="Hemmerich C."/>
            <person name="Brun Y.V."/>
        </authorList>
    </citation>
    <scope>NUCLEOTIDE SEQUENCE [LARGE SCALE GENOMIC DNA]</scope>
    <source>
        <strain evidence="3">ATCC 51888 / DSM 1869 / NCIB 11706 / TK 0415</strain>
    </source>
</reference>
<protein>
    <recommendedName>
        <fullName evidence="1">Serine aminopeptidase S33 domain-containing protein</fullName>
    </recommendedName>
</protein>
<dbReference type="InterPro" id="IPR029058">
    <property type="entry name" value="AB_hydrolase_fold"/>
</dbReference>
<accession>D8JX13</accession>
<sequence length="228" mass="24874">MTAFHFGSRRRRLFGYYEPALDETGKARSVLLCYPLGNEQVFAYRTMRQLAARLASGGHHVLRFDYFGTGDSYGESGEGDLAGWCEDIETAIDEIKEISGAATVNLAGLRLGANLAARVAVNRRKDISKLILWEPLEADEIASAGIPAASSEPKSKLAEDFAKEAIAGKAQSLPAKTMLLLTEQSRAPLDFGALTVQNVPDMSAWDEERLNSGSIPVEAVQRIVDWLQ</sequence>
<dbReference type="AlphaFoldDB" id="D8JX13"/>
<dbReference type="Pfam" id="PF12146">
    <property type="entry name" value="Hydrolase_4"/>
    <property type="match status" value="1"/>
</dbReference>
<dbReference type="SUPFAM" id="SSF53474">
    <property type="entry name" value="alpha/beta-Hydrolases"/>
    <property type="match status" value="1"/>
</dbReference>
<evidence type="ECO:0000259" key="1">
    <source>
        <dbReference type="Pfam" id="PF12146"/>
    </source>
</evidence>
<dbReference type="eggNOG" id="COG1073">
    <property type="taxonomic scope" value="Bacteria"/>
</dbReference>
<keyword evidence="3" id="KW-1185">Reference proteome</keyword>
<gene>
    <name evidence="2" type="ordered locus">Hden_1337</name>
</gene>
<evidence type="ECO:0000313" key="2">
    <source>
        <dbReference type="EMBL" id="ADJ23149.1"/>
    </source>
</evidence>
<dbReference type="STRING" id="582899.Hden_1337"/>
<feature type="domain" description="Serine aminopeptidase S33" evidence="1">
    <location>
        <begin position="46"/>
        <end position="136"/>
    </location>
</feature>
<name>D8JX13_HYPDA</name>
<dbReference type="Gene3D" id="3.40.50.1820">
    <property type="entry name" value="alpha/beta hydrolase"/>
    <property type="match status" value="1"/>
</dbReference>